<evidence type="ECO:0000313" key="2">
    <source>
        <dbReference type="EMBL" id="PTI31039.1"/>
    </source>
</evidence>
<proteinExistence type="predicted"/>
<dbReference type="GO" id="GO:0051213">
    <property type="term" value="F:dioxygenase activity"/>
    <property type="evidence" value="ECO:0007669"/>
    <property type="project" value="UniProtKB-KW"/>
</dbReference>
<dbReference type="PROSITE" id="PS51819">
    <property type="entry name" value="VOC"/>
    <property type="match status" value="1"/>
</dbReference>
<keyword evidence="2" id="KW-0223">Dioxygenase</keyword>
<dbReference type="OrthoDB" id="9785698at2"/>
<dbReference type="PANTHER" id="PTHR36110">
    <property type="entry name" value="RING-CLEAVING DIOXYGENASE MHQE-RELATED"/>
    <property type="match status" value="1"/>
</dbReference>
<organism evidence="2 3">
    <name type="scientific">Mammaliicoccus vitulinus</name>
    <dbReference type="NCBI Taxonomy" id="71237"/>
    <lineage>
        <taxon>Bacteria</taxon>
        <taxon>Bacillati</taxon>
        <taxon>Bacillota</taxon>
        <taxon>Bacilli</taxon>
        <taxon>Bacillales</taxon>
        <taxon>Staphylococcaceae</taxon>
        <taxon>Mammaliicoccus</taxon>
    </lineage>
</organism>
<dbReference type="STRING" id="1167632.GCA_000286335_02075"/>
<dbReference type="RefSeq" id="WP_107556466.1">
    <property type="nucleotide sequence ID" value="NZ_CANQVP010000018.1"/>
</dbReference>
<evidence type="ECO:0000313" key="3">
    <source>
        <dbReference type="Proteomes" id="UP000241209"/>
    </source>
</evidence>
<reference evidence="2 3" key="1">
    <citation type="journal article" date="2016" name="Front. Microbiol.">
        <title>Comprehensive Phylogenetic Analysis of Bovine Non-aureus Staphylococci Species Based on Whole-Genome Sequencing.</title>
        <authorList>
            <person name="Naushad S."/>
            <person name="Barkema H.W."/>
            <person name="Luby C."/>
            <person name="Condas L.A."/>
            <person name="Nobrega D.B."/>
            <person name="Carson D.A."/>
            <person name="De Buck J."/>
        </authorList>
    </citation>
    <scope>NUCLEOTIDE SEQUENCE [LARGE SCALE GENOMIC DNA]</scope>
    <source>
        <strain evidence="2 3">SNUC 2204</strain>
    </source>
</reference>
<dbReference type="EMBL" id="PZFK01000001">
    <property type="protein sequence ID" value="PTI31039.1"/>
    <property type="molecule type" value="Genomic_DNA"/>
</dbReference>
<evidence type="ECO:0000259" key="1">
    <source>
        <dbReference type="PROSITE" id="PS51819"/>
    </source>
</evidence>
<comment type="caution">
    <text evidence="2">The sequence shown here is derived from an EMBL/GenBank/DDBJ whole genome shotgun (WGS) entry which is preliminary data.</text>
</comment>
<dbReference type="SUPFAM" id="SSF54593">
    <property type="entry name" value="Glyoxalase/Bleomycin resistance protein/Dihydroxybiphenyl dioxygenase"/>
    <property type="match status" value="1"/>
</dbReference>
<gene>
    <name evidence="2" type="ORF">BU072_00110</name>
</gene>
<dbReference type="InterPro" id="IPR004360">
    <property type="entry name" value="Glyas_Fos-R_dOase_dom"/>
</dbReference>
<keyword evidence="2" id="KW-0560">Oxidoreductase</keyword>
<feature type="domain" description="VOC" evidence="1">
    <location>
        <begin position="6"/>
        <end position="132"/>
    </location>
</feature>
<dbReference type="AlphaFoldDB" id="A0A2T4PWY0"/>
<protein>
    <submittedName>
        <fullName evidence="2">Ring-cleaving dioxygenase</fullName>
    </submittedName>
</protein>
<dbReference type="Gene3D" id="3.10.180.10">
    <property type="entry name" value="2,3-Dihydroxybiphenyl 1,2-Dioxygenase, domain 1"/>
    <property type="match status" value="2"/>
</dbReference>
<dbReference type="InterPro" id="IPR052537">
    <property type="entry name" value="Extradiol_RC_dioxygenase"/>
</dbReference>
<dbReference type="Proteomes" id="UP000241209">
    <property type="component" value="Unassembled WGS sequence"/>
</dbReference>
<dbReference type="InterPro" id="IPR029068">
    <property type="entry name" value="Glyas_Bleomycin-R_OHBP_Dase"/>
</dbReference>
<sequence>MVEILGHHHISMLTKDAKLNKDFYVDKLGLRMYLKTVNQDDPSMYHLFYGDEVGTPGTSLTFFELKPMGQTHKGTNTISRIGLLVPSEESLGYWKNRFETLGVDHDAIGIYNGMMSLHFRDHEGLEMVLLPNGDRKVPQDWRNNRYTDVPNEHQIMGMGPIEFKIDDVSEMKNFLENDLNFELVDSESELLYTIDFEGLYSDIVLREEEGEKERPGKGSIHHLALSVANEDELNKVKQLLDEKKVVHSGIVDRDFFKSLYYRHSHILIEFATEGPGLPYDDVEQLGQQLDLPGFLEPRRKEIEDNLEPI</sequence>
<dbReference type="InterPro" id="IPR037523">
    <property type="entry name" value="VOC_core"/>
</dbReference>
<accession>A0A2T4PWY0</accession>
<name>A0A2T4PWY0_9STAP</name>
<dbReference type="Pfam" id="PF00903">
    <property type="entry name" value="Glyoxalase"/>
    <property type="match status" value="1"/>
</dbReference>
<dbReference type="PANTHER" id="PTHR36110:SF4">
    <property type="entry name" value="RING-CLEAVING DIOXYGENASE MHQA-RELATED"/>
    <property type="match status" value="1"/>
</dbReference>